<dbReference type="GO" id="GO:0009451">
    <property type="term" value="P:RNA modification"/>
    <property type="evidence" value="ECO:0007669"/>
    <property type="project" value="InterPro"/>
</dbReference>
<dbReference type="PRINTS" id="PR00119">
    <property type="entry name" value="CATATPASE"/>
</dbReference>
<dbReference type="OrthoDB" id="185373at2759"/>
<proteinExistence type="predicted"/>
<dbReference type="SUPFAM" id="SSF81901">
    <property type="entry name" value="HCP-like"/>
    <property type="match status" value="1"/>
</dbReference>
<accession>A0A2P5WVH0</accession>
<reference evidence="3 4" key="1">
    <citation type="submission" date="2015-01" db="EMBL/GenBank/DDBJ databases">
        <title>Genome of allotetraploid Gossypium barbadense reveals genomic plasticity and fiber elongation in cotton evolution.</title>
        <authorList>
            <person name="Chen X."/>
            <person name="Liu X."/>
            <person name="Zhao B."/>
            <person name="Zheng H."/>
            <person name="Hu Y."/>
            <person name="Lu G."/>
            <person name="Yang C."/>
            <person name="Chen J."/>
            <person name="Shan C."/>
            <person name="Zhang L."/>
            <person name="Zhou Y."/>
            <person name="Wang L."/>
            <person name="Guo W."/>
            <person name="Bai Y."/>
            <person name="Ruan J."/>
            <person name="Shangguan X."/>
            <person name="Mao Y."/>
            <person name="Jiang J."/>
            <person name="Zhu Y."/>
            <person name="Lei J."/>
            <person name="Kang H."/>
            <person name="Chen S."/>
            <person name="He X."/>
            <person name="Wang R."/>
            <person name="Wang Y."/>
            <person name="Chen J."/>
            <person name="Wang L."/>
            <person name="Yu S."/>
            <person name="Wang B."/>
            <person name="Wei J."/>
            <person name="Song S."/>
            <person name="Lu X."/>
            <person name="Gao Z."/>
            <person name="Gu W."/>
            <person name="Deng X."/>
            <person name="Ma D."/>
            <person name="Wang S."/>
            <person name="Liang W."/>
            <person name="Fang L."/>
            <person name="Cai C."/>
            <person name="Zhu X."/>
            <person name="Zhou B."/>
            <person name="Zhang Y."/>
            <person name="Chen Z."/>
            <person name="Xu S."/>
            <person name="Zhu R."/>
            <person name="Wang S."/>
            <person name="Zhang T."/>
            <person name="Zhao G."/>
        </authorList>
    </citation>
    <scope>NUCLEOTIDE SEQUENCE [LARGE SCALE GENOMIC DNA]</scope>
    <source>
        <strain evidence="4">cv. Xinhai21</strain>
        <tissue evidence="3">Leaf</tissue>
    </source>
</reference>
<dbReference type="InterPro" id="IPR036412">
    <property type="entry name" value="HAD-like_sf"/>
</dbReference>
<name>A0A2P5WVH0_GOSBA</name>
<dbReference type="GO" id="GO:0003723">
    <property type="term" value="F:RNA binding"/>
    <property type="evidence" value="ECO:0007669"/>
    <property type="project" value="InterPro"/>
</dbReference>
<dbReference type="Gene3D" id="1.25.40.10">
    <property type="entry name" value="Tetratricopeptide repeat domain"/>
    <property type="match status" value="2"/>
</dbReference>
<evidence type="ECO:0008006" key="5">
    <source>
        <dbReference type="Google" id="ProtNLM"/>
    </source>
</evidence>
<organism evidence="3 4">
    <name type="scientific">Gossypium barbadense</name>
    <name type="common">Sea Island cotton</name>
    <name type="synonym">Hibiscus barbadensis</name>
    <dbReference type="NCBI Taxonomy" id="3634"/>
    <lineage>
        <taxon>Eukaryota</taxon>
        <taxon>Viridiplantae</taxon>
        <taxon>Streptophyta</taxon>
        <taxon>Embryophyta</taxon>
        <taxon>Tracheophyta</taxon>
        <taxon>Spermatophyta</taxon>
        <taxon>Magnoliopsida</taxon>
        <taxon>eudicotyledons</taxon>
        <taxon>Gunneridae</taxon>
        <taxon>Pentapetalae</taxon>
        <taxon>rosids</taxon>
        <taxon>malvids</taxon>
        <taxon>Malvales</taxon>
        <taxon>Malvaceae</taxon>
        <taxon>Malvoideae</taxon>
        <taxon>Gossypium</taxon>
    </lineage>
</organism>
<gene>
    <name evidence="3" type="ORF">GOBAR_AA25569</name>
</gene>
<dbReference type="Proteomes" id="UP000239757">
    <property type="component" value="Unassembled WGS sequence"/>
</dbReference>
<evidence type="ECO:0000256" key="1">
    <source>
        <dbReference type="ARBA" id="ARBA00022737"/>
    </source>
</evidence>
<dbReference type="NCBIfam" id="TIGR00756">
    <property type="entry name" value="PPR"/>
    <property type="match status" value="1"/>
</dbReference>
<keyword evidence="1" id="KW-0677">Repeat</keyword>
<evidence type="ECO:0000313" key="4">
    <source>
        <dbReference type="Proteomes" id="UP000239757"/>
    </source>
</evidence>
<dbReference type="PANTHER" id="PTHR47926:SF468">
    <property type="entry name" value="PENTATRICOPEPTIDE REPEAT-CONTAINING PROTEIN"/>
    <property type="match status" value="1"/>
</dbReference>
<dbReference type="PROSITE" id="PS51375">
    <property type="entry name" value="PPR"/>
    <property type="match status" value="1"/>
</dbReference>
<dbReference type="InterPro" id="IPR023214">
    <property type="entry name" value="HAD_sf"/>
</dbReference>
<dbReference type="InterPro" id="IPR002885">
    <property type="entry name" value="PPR_rpt"/>
</dbReference>
<dbReference type="EMBL" id="KZ666367">
    <property type="protein sequence ID" value="PPR95098.1"/>
    <property type="molecule type" value="Genomic_DNA"/>
</dbReference>
<dbReference type="Gene3D" id="3.40.50.1000">
    <property type="entry name" value="HAD superfamily/HAD-like"/>
    <property type="match status" value="1"/>
</dbReference>
<dbReference type="InterPro" id="IPR046960">
    <property type="entry name" value="PPR_At4g14850-like_plant"/>
</dbReference>
<dbReference type="Pfam" id="PF01535">
    <property type="entry name" value="PPR"/>
    <property type="match status" value="3"/>
</dbReference>
<sequence>MEVCGYTLFAQSFKAFSVEIIHLALNIGIDVKMITSNELVIGKKTGHRLGGSYEQKYDIVMRLQQITHICGLAGDDVSDTPVLKKASIGIATDVACGASDIVLLTEPMILQVLLSILRGCLKGIPLPERDSTSVNSFVSSLAQNGELDEAAMILIKCGNRDGWSEDLILSCNTLIDGYGQKGKVDDVRRLFNQIPFNNVQADGRNRVFERNVVTWNSMIIYIQILDIEEALNLFNMMAKQDNMSWNSMIFGYTHMGYEKNENYEGAIKFFIWMLGEGENPDKYTLFSILSVCTGLVDMQLGMQIHQLVSKTIIPNVPIQNSLITMYLRYGALVKSRTIFDELKSLKDVIS</sequence>
<protein>
    <recommendedName>
        <fullName evidence="5">Pentatricopeptide repeat-containing protein</fullName>
    </recommendedName>
</protein>
<dbReference type="AlphaFoldDB" id="A0A2P5WVH0"/>
<evidence type="ECO:0000256" key="2">
    <source>
        <dbReference type="PROSITE-ProRule" id="PRU00708"/>
    </source>
</evidence>
<dbReference type="InterPro" id="IPR011990">
    <property type="entry name" value="TPR-like_helical_dom_sf"/>
</dbReference>
<dbReference type="PANTHER" id="PTHR47926">
    <property type="entry name" value="PENTATRICOPEPTIDE REPEAT-CONTAINING PROTEIN"/>
    <property type="match status" value="1"/>
</dbReference>
<evidence type="ECO:0000313" key="3">
    <source>
        <dbReference type="EMBL" id="PPR95098.1"/>
    </source>
</evidence>
<dbReference type="SUPFAM" id="SSF56784">
    <property type="entry name" value="HAD-like"/>
    <property type="match status" value="1"/>
</dbReference>
<feature type="repeat" description="PPR" evidence="2">
    <location>
        <begin position="167"/>
        <end position="201"/>
    </location>
</feature>